<dbReference type="Proteomes" id="UP001596956">
    <property type="component" value="Unassembled WGS sequence"/>
</dbReference>
<sequence>MDAHARLTDRLRELDKHVDPTDRKAQCPAHEDRLPSLSISPARKYRGVVVNCHAGCSQDAVLDALGWTRIDLRDEPTQQQRSDSAVVAEYDYVDEQGHLLFVKERRVPKDFRCRKPDGRGGWLWKNAVERRVLYRLPEVRTAVAEGRTVYVVEGEKDVHAVERAGGVATCNYDGAAKDGQRSKWRPEYGEPLAGADVVVIADKDGPGYAHARATAASLADRAASCAVMEAKAGKDFSDHAAAGYGLDDLLPADLPTSEPTPSNAAAEHAGGDGDQESSSVAAQLVDLAVRRYELFMSEDGRPYAVEFDGPNIALPLRGKAGLRARLADVYAYENRGRVPSQSALTDAAMVLEGKAGRTEQRSLTPRVAAHGDGVVVDLGTPDGRCVVIGPEGWERLSRSPVTFRRSQIMRPLPDPTRDGDGLAKLQDLLNLDDDGFRLLVGWLVAGLIPDIPHPILTFTGEQGTGKSNAAKAAVNLLDPSGAPKRLPPRDMKAWSTQAFNSWAICLDNVSRIPEWLSDTLCMAVTGAGIPERALYSDDDLIALEFRRVLAMTTIDAGALKGDLAERMLTLELQTIPDHARREEAEIERAYSEAHPAILASLFDLVARVLKTRPEVRLEQKPRMADFARVLATLDELNGWNSLQTYTAGAQDVVADVLEGDPFGAALLAMMRGRERSWTGTAGELLAELDHLDGRDAPETKPKARPKGWPTSPRAAGGALKRVAPALRTMGVNYTTKRQSGTGNRMHVLTPADESACIRPSQPPRPSRDSHQAAETPVTVAQSLPPHLNPRPSHPAHTCDGRTEDCDGCRSRPSQPDETADQDGRPERDGHDDCDGSSRQLSSDRPKTPCRKCRRPHWSADGSPFCTDCLAPTSRITPASYIPEKALT</sequence>
<dbReference type="Gene3D" id="3.40.1360.10">
    <property type="match status" value="1"/>
</dbReference>
<reference evidence="3" key="1">
    <citation type="journal article" date="2019" name="Int. J. Syst. Evol. Microbiol.">
        <title>The Global Catalogue of Microorganisms (GCM) 10K type strain sequencing project: providing services to taxonomists for standard genome sequencing and annotation.</title>
        <authorList>
            <consortium name="The Broad Institute Genomics Platform"/>
            <consortium name="The Broad Institute Genome Sequencing Center for Infectious Disease"/>
            <person name="Wu L."/>
            <person name="Ma J."/>
        </authorList>
    </citation>
    <scope>NUCLEOTIDE SEQUENCE [LARGE SCALE GENOMIC DNA]</scope>
    <source>
        <strain evidence="3">CCUG 63369</strain>
    </source>
</reference>
<feature type="compositionally biased region" description="Basic and acidic residues" evidence="1">
    <location>
        <begin position="821"/>
        <end position="846"/>
    </location>
</feature>
<dbReference type="EMBL" id="JBHTHR010000259">
    <property type="protein sequence ID" value="MFD0801615.1"/>
    <property type="molecule type" value="Genomic_DNA"/>
</dbReference>
<proteinExistence type="predicted"/>
<feature type="region of interest" description="Disordered" evidence="1">
    <location>
        <begin position="689"/>
        <end position="723"/>
    </location>
</feature>
<feature type="region of interest" description="Disordered" evidence="1">
    <location>
        <begin position="755"/>
        <end position="863"/>
    </location>
</feature>
<accession>A0ABW3BEU3</accession>
<evidence type="ECO:0000313" key="2">
    <source>
        <dbReference type="EMBL" id="MFD0801615.1"/>
    </source>
</evidence>
<gene>
    <name evidence="2" type="ORF">ACFQZU_09845</name>
</gene>
<dbReference type="InterPro" id="IPR027417">
    <property type="entry name" value="P-loop_NTPase"/>
</dbReference>
<evidence type="ECO:0008006" key="4">
    <source>
        <dbReference type="Google" id="ProtNLM"/>
    </source>
</evidence>
<organism evidence="2 3">
    <name type="scientific">Streptomonospora algeriensis</name>
    <dbReference type="NCBI Taxonomy" id="995084"/>
    <lineage>
        <taxon>Bacteria</taxon>
        <taxon>Bacillati</taxon>
        <taxon>Actinomycetota</taxon>
        <taxon>Actinomycetes</taxon>
        <taxon>Streptosporangiales</taxon>
        <taxon>Nocardiopsidaceae</taxon>
        <taxon>Streptomonospora</taxon>
    </lineage>
</organism>
<feature type="compositionally biased region" description="Basic and acidic residues" evidence="1">
    <location>
        <begin position="796"/>
        <end position="809"/>
    </location>
</feature>
<comment type="caution">
    <text evidence="2">The sequence shown here is derived from an EMBL/GenBank/DDBJ whole genome shotgun (WGS) entry which is preliminary data.</text>
</comment>
<evidence type="ECO:0000313" key="3">
    <source>
        <dbReference type="Proteomes" id="UP001596956"/>
    </source>
</evidence>
<feature type="compositionally biased region" description="Basic and acidic residues" evidence="1">
    <location>
        <begin position="689"/>
        <end position="701"/>
    </location>
</feature>
<keyword evidence="3" id="KW-1185">Reference proteome</keyword>
<dbReference type="CDD" id="cd01029">
    <property type="entry name" value="TOPRIM_primases"/>
    <property type="match status" value="1"/>
</dbReference>
<feature type="region of interest" description="Disordered" evidence="1">
    <location>
        <begin position="250"/>
        <end position="278"/>
    </location>
</feature>
<dbReference type="InterPro" id="IPR034154">
    <property type="entry name" value="TOPRIM_DnaG/twinkle"/>
</dbReference>
<dbReference type="SUPFAM" id="SSF52540">
    <property type="entry name" value="P-loop containing nucleoside triphosphate hydrolases"/>
    <property type="match status" value="1"/>
</dbReference>
<protein>
    <recommendedName>
        <fullName evidence="4">ATP-binding protein</fullName>
    </recommendedName>
</protein>
<evidence type="ECO:0000256" key="1">
    <source>
        <dbReference type="SAM" id="MobiDB-lite"/>
    </source>
</evidence>
<feature type="compositionally biased region" description="Basic residues" evidence="1">
    <location>
        <begin position="847"/>
        <end position="856"/>
    </location>
</feature>
<name>A0ABW3BEU3_9ACTN</name>